<gene>
    <name evidence="2" type="primary">cutC</name>
    <name evidence="3" type="ORF">JEQ47_15450</name>
</gene>
<protein>
    <recommendedName>
        <fullName evidence="2">PF03932 family protein CutC</fullName>
    </recommendedName>
</protein>
<dbReference type="Gene3D" id="3.20.20.380">
    <property type="entry name" value="Copper homeostasis (CutC) domain"/>
    <property type="match status" value="1"/>
</dbReference>
<reference evidence="3" key="1">
    <citation type="submission" date="2020-12" db="EMBL/GenBank/DDBJ databases">
        <title>Devosia sp. MSA67 isolated from Mo River.</title>
        <authorList>
            <person name="Ma F."/>
            <person name="Zi Z."/>
        </authorList>
    </citation>
    <scope>NUCLEOTIDE SEQUENCE</scope>
    <source>
        <strain evidence="3">MSA67</strain>
    </source>
</reference>
<dbReference type="InterPro" id="IPR005627">
    <property type="entry name" value="CutC-like"/>
</dbReference>
<dbReference type="AlphaFoldDB" id="A0A934J0N7"/>
<comment type="subcellular location">
    <subcellularLocation>
        <location evidence="2">Cytoplasm</location>
    </subcellularLocation>
</comment>
<dbReference type="GO" id="GO:0005507">
    <property type="term" value="F:copper ion binding"/>
    <property type="evidence" value="ECO:0007669"/>
    <property type="project" value="TreeGrafter"/>
</dbReference>
<evidence type="ECO:0000256" key="1">
    <source>
        <dbReference type="ARBA" id="ARBA00007768"/>
    </source>
</evidence>
<keyword evidence="2" id="KW-0963">Cytoplasm</keyword>
<dbReference type="PANTHER" id="PTHR12598">
    <property type="entry name" value="COPPER HOMEOSTASIS PROTEIN CUTC"/>
    <property type="match status" value="1"/>
</dbReference>
<evidence type="ECO:0000256" key="2">
    <source>
        <dbReference type="HAMAP-Rule" id="MF_00795"/>
    </source>
</evidence>
<comment type="similarity">
    <text evidence="1 2">Belongs to the CutC family.</text>
</comment>
<name>A0A934J0N7_9HYPH</name>
<comment type="caution">
    <text evidence="3">The sequence shown here is derived from an EMBL/GenBank/DDBJ whole genome shotgun (WGS) entry which is preliminary data.</text>
</comment>
<dbReference type="HAMAP" id="MF_00795">
    <property type="entry name" value="CutC"/>
    <property type="match status" value="1"/>
</dbReference>
<evidence type="ECO:0000313" key="4">
    <source>
        <dbReference type="Proteomes" id="UP000602124"/>
    </source>
</evidence>
<organism evidence="3 4">
    <name type="scientific">Devosia sediminis</name>
    <dbReference type="NCBI Taxonomy" id="2798801"/>
    <lineage>
        <taxon>Bacteria</taxon>
        <taxon>Pseudomonadati</taxon>
        <taxon>Pseudomonadota</taxon>
        <taxon>Alphaproteobacteria</taxon>
        <taxon>Hyphomicrobiales</taxon>
        <taxon>Devosiaceae</taxon>
        <taxon>Devosia</taxon>
    </lineage>
</organism>
<dbReference type="RefSeq" id="WP_198877297.1">
    <property type="nucleotide sequence ID" value="NZ_JAEKMH010000003.1"/>
</dbReference>
<sequence length="238" mass="24652">MTLLEICVDDAAGLAAALAGGADRIELCSVLELGGLTPQPGLMALAAKASVPVRAMIRPRGGDFVFSAADRDAMLFDIEAVRQAGLAGVVLGASLPDGRLDIALLERLVDTTGEMPRTLHRAFDLVPDIGEAVEQAVALGFDTILTSGRARTAREGIEDLALAHQLADGRLTIMAGSGVTAETAPAILQRVPLSAVHGACGEPASPDSAPAQRLDFVSPTRKTTSRDKVKALKAVLSR</sequence>
<dbReference type="GO" id="GO:0005737">
    <property type="term" value="C:cytoplasm"/>
    <property type="evidence" value="ECO:0007669"/>
    <property type="project" value="UniProtKB-SubCell"/>
</dbReference>
<comment type="caution">
    <text evidence="2">Once thought to be involved in copper homeostasis, experiments in E.coli have shown this is not the case.</text>
</comment>
<dbReference type="Proteomes" id="UP000602124">
    <property type="component" value="Unassembled WGS sequence"/>
</dbReference>
<dbReference type="PANTHER" id="PTHR12598:SF0">
    <property type="entry name" value="COPPER HOMEOSTASIS PROTEIN CUTC HOMOLOG"/>
    <property type="match status" value="1"/>
</dbReference>
<dbReference type="SUPFAM" id="SSF110395">
    <property type="entry name" value="CutC-like"/>
    <property type="match status" value="1"/>
</dbReference>
<dbReference type="InterPro" id="IPR036822">
    <property type="entry name" value="CutC-like_dom_sf"/>
</dbReference>
<keyword evidence="4" id="KW-1185">Reference proteome</keyword>
<proteinExistence type="inferred from homology"/>
<evidence type="ECO:0000313" key="3">
    <source>
        <dbReference type="EMBL" id="MBJ3786118.1"/>
    </source>
</evidence>
<dbReference type="Pfam" id="PF03932">
    <property type="entry name" value="CutC"/>
    <property type="match status" value="1"/>
</dbReference>
<accession>A0A934J0N7</accession>
<dbReference type="EMBL" id="JAEKMH010000003">
    <property type="protein sequence ID" value="MBJ3786118.1"/>
    <property type="molecule type" value="Genomic_DNA"/>
</dbReference>